<name>A0ABU3NZH3_9FIRM</name>
<accession>A0ABU3NZH3</accession>
<protein>
    <recommendedName>
        <fullName evidence="3">Hypervirulence associated protein TUDOR domain-containing protein</fullName>
    </recommendedName>
</protein>
<dbReference type="RefSeq" id="WP_413780689.1">
    <property type="nucleotide sequence ID" value="NZ_JAUOZS010000001.1"/>
</dbReference>
<dbReference type="EMBL" id="JAUOZS010000001">
    <property type="protein sequence ID" value="MDT8902203.1"/>
    <property type="molecule type" value="Genomic_DNA"/>
</dbReference>
<comment type="caution">
    <text evidence="1">The sequence shown here is derived from an EMBL/GenBank/DDBJ whole genome shotgun (WGS) entry which is preliminary data.</text>
</comment>
<evidence type="ECO:0000313" key="1">
    <source>
        <dbReference type="EMBL" id="MDT8902203.1"/>
    </source>
</evidence>
<proteinExistence type="predicted"/>
<reference evidence="1 2" key="1">
    <citation type="submission" date="2023-07" db="EMBL/GenBank/DDBJ databases">
        <title>The novel representative of Negativicutes class, Anaeroselena agilis gen. nov. sp. nov.</title>
        <authorList>
            <person name="Prokofeva M.I."/>
            <person name="Elcheninov A.G."/>
            <person name="Klyukina A."/>
            <person name="Kublanov I.V."/>
            <person name="Frolov E.N."/>
            <person name="Podosokorskaya O.A."/>
        </authorList>
    </citation>
    <scope>NUCLEOTIDE SEQUENCE [LARGE SCALE GENOMIC DNA]</scope>
    <source>
        <strain evidence="1 2">4137-cl</strain>
    </source>
</reference>
<dbReference type="Proteomes" id="UP001254848">
    <property type="component" value="Unassembled WGS sequence"/>
</dbReference>
<sequence length="92" mass="10152">MFKIKVGSRVKWTSQAGSYEKEKTGEVVAFIPAGESMYAQLPKQVAKNRIMAQDRSAIDRVLVAVERGQDYDWYAPRPGQLQLVKGGAVGGH</sequence>
<evidence type="ECO:0000313" key="2">
    <source>
        <dbReference type="Proteomes" id="UP001254848"/>
    </source>
</evidence>
<keyword evidence="2" id="KW-1185">Reference proteome</keyword>
<gene>
    <name evidence="1" type="ORF">Q4T40_13180</name>
</gene>
<organism evidence="1 2">
    <name type="scientific">Anaeroselena agilis</name>
    <dbReference type="NCBI Taxonomy" id="3063788"/>
    <lineage>
        <taxon>Bacteria</taxon>
        <taxon>Bacillati</taxon>
        <taxon>Bacillota</taxon>
        <taxon>Negativicutes</taxon>
        <taxon>Acetonemataceae</taxon>
        <taxon>Anaeroselena</taxon>
    </lineage>
</organism>
<evidence type="ECO:0008006" key="3">
    <source>
        <dbReference type="Google" id="ProtNLM"/>
    </source>
</evidence>